<accession>A0A5A9Z6S8</accession>
<evidence type="ECO:0000313" key="2">
    <source>
        <dbReference type="EMBL" id="KAA0912897.1"/>
    </source>
</evidence>
<dbReference type="GO" id="GO:0006629">
    <property type="term" value="P:lipid metabolic process"/>
    <property type="evidence" value="ECO:0007669"/>
    <property type="project" value="InterPro"/>
</dbReference>
<dbReference type="PANTHER" id="PTHR46211">
    <property type="entry name" value="GLYCEROPHOSPHORYL DIESTER PHOSPHODIESTERASE"/>
    <property type="match status" value="1"/>
</dbReference>
<dbReference type="RefSeq" id="WP_111364606.1">
    <property type="nucleotide sequence ID" value="NZ_VINQ01000011.1"/>
</dbReference>
<proteinExistence type="predicted"/>
<dbReference type="AlphaFoldDB" id="A0A5A9Z6S8"/>
<dbReference type="Pfam" id="PF03009">
    <property type="entry name" value="GDPD"/>
    <property type="match status" value="1"/>
</dbReference>
<dbReference type="PANTHER" id="PTHR46211:SF1">
    <property type="entry name" value="GLYCEROPHOSPHODIESTER PHOSPHODIESTERASE, CYTOPLASMIC"/>
    <property type="match status" value="1"/>
</dbReference>
<dbReference type="SUPFAM" id="SSF51695">
    <property type="entry name" value="PLC-like phosphodiesterases"/>
    <property type="match status" value="1"/>
</dbReference>
<dbReference type="EMBL" id="VINQ01000011">
    <property type="protein sequence ID" value="KAA0912897.1"/>
    <property type="molecule type" value="Genomic_DNA"/>
</dbReference>
<dbReference type="GO" id="GO:0008081">
    <property type="term" value="F:phosphoric diester hydrolase activity"/>
    <property type="evidence" value="ECO:0007669"/>
    <property type="project" value="InterPro"/>
</dbReference>
<feature type="domain" description="GP-PDE" evidence="1">
    <location>
        <begin position="10"/>
        <end position="256"/>
    </location>
</feature>
<dbReference type="InterPro" id="IPR030395">
    <property type="entry name" value="GP_PDE_dom"/>
</dbReference>
<dbReference type="InterPro" id="IPR017946">
    <property type="entry name" value="PLC-like_Pdiesterase_TIM-brl"/>
</dbReference>
<dbReference type="Proteomes" id="UP000325291">
    <property type="component" value="Unassembled WGS sequence"/>
</dbReference>
<dbReference type="Gene3D" id="3.20.20.190">
    <property type="entry name" value="Phosphatidylinositol (PI) phosphodiesterase"/>
    <property type="match status" value="1"/>
</dbReference>
<evidence type="ECO:0000259" key="1">
    <source>
        <dbReference type="PROSITE" id="PS51704"/>
    </source>
</evidence>
<comment type="caution">
    <text evidence="2">The sequence shown here is derived from an EMBL/GenBank/DDBJ whole genome shotgun (WGS) entry which is preliminary data.</text>
</comment>
<organism evidence="2 3">
    <name type="scientific">Aquicoccus porphyridii</name>
    <dbReference type="NCBI Taxonomy" id="1852029"/>
    <lineage>
        <taxon>Bacteria</taxon>
        <taxon>Pseudomonadati</taxon>
        <taxon>Pseudomonadota</taxon>
        <taxon>Alphaproteobacteria</taxon>
        <taxon>Rhodobacterales</taxon>
        <taxon>Paracoccaceae</taxon>
        <taxon>Aquicoccus</taxon>
    </lineage>
</organism>
<name>A0A5A9Z6S8_9RHOB</name>
<gene>
    <name evidence="2" type="ORF">FLO80_13795</name>
</gene>
<evidence type="ECO:0000313" key="3">
    <source>
        <dbReference type="Proteomes" id="UP000325291"/>
    </source>
</evidence>
<reference evidence="2 3" key="1">
    <citation type="submission" date="2019-07" db="EMBL/GenBank/DDBJ databases">
        <title>Aquicoccus porphyridii gen. nov., sp. nov., isolated from a small marine red alga, Porphyridium marinum.</title>
        <authorList>
            <person name="Liu L."/>
        </authorList>
    </citation>
    <scope>NUCLEOTIDE SEQUENCE [LARGE SCALE GENOMIC DNA]</scope>
    <source>
        <strain evidence="2 3">L1 8-17</strain>
    </source>
</reference>
<keyword evidence="3" id="KW-1185">Reference proteome</keyword>
<sequence length="256" mass="27704">MPELDPAFTRAPIAHRALHDVTDGRPENSRAAIRAAIAAGYGIEIDLQLSLDGQAMVFHDYDLHRLTGQPGSIRQRRAGELARLPLLHGDGEGVPTLTDILALVQGRAPLLIEIKDQDGIMGPNVGTLEYAAAQALGSYKGPVAVMSFNPHAVEVMARLMPDLPRGLTTSAFAPQDWPLLPAATCDHLGRIPDYDRLGASFVSHERHDLHNPRLVELRDKGAAILCWTVTSPEAEACAREVADNITFEGYRAAMPS</sequence>
<protein>
    <submittedName>
        <fullName evidence="2">Phosphodiesterase</fullName>
    </submittedName>
</protein>
<dbReference type="PROSITE" id="PS51704">
    <property type="entry name" value="GP_PDE"/>
    <property type="match status" value="1"/>
</dbReference>